<dbReference type="InterPro" id="IPR036291">
    <property type="entry name" value="NAD(P)-bd_dom_sf"/>
</dbReference>
<dbReference type="RefSeq" id="WP_095089553.1">
    <property type="nucleotide sequence ID" value="NZ_BMDM01000001.1"/>
</dbReference>
<dbReference type="SUPFAM" id="SSF51735">
    <property type="entry name" value="NAD(P)-binding Rossmann-fold domains"/>
    <property type="match status" value="1"/>
</dbReference>
<dbReference type="GO" id="GO:0003978">
    <property type="term" value="F:UDP-glucose 4-epimerase activity"/>
    <property type="evidence" value="ECO:0007669"/>
    <property type="project" value="UniProtKB-EC"/>
</dbReference>
<reference evidence="2 3" key="1">
    <citation type="submission" date="2017-06" db="EMBL/GenBank/DDBJ databases">
        <authorList>
            <consortium name="Pathogen Informatics"/>
        </authorList>
    </citation>
    <scope>NUCLEOTIDE SEQUENCE [LARGE SCALE GENOMIC DNA]</scope>
    <source>
        <strain evidence="2 3">NCTC13839</strain>
    </source>
</reference>
<sequence length="312" mass="35553">MKKVLVTGGAGFIGSHICENLNKTLDVYVLDNLSNGDLQNIKFINDDHIFIEDIRNKKFLTNIIKEYQFNYIIHLAAVVSVADSILYPELSHEVNARATFDLLDIVRQHHINIEKIIFASSAAVYGNLPTLPKRIDSPVMPISPYAVDKYYGERTLLNYHLLYRLPTVALRFFNVYGPRQKSTSPYSGVISKMFNCYRNRCDFTFYGDGLQTRDYIYINDLVSAVNIVMNIEESNGQVFNVATGKETSLENVFDLFASTVGYSINCHYKDMRSGDIKHSYADISELEKLGYIPKYDLKDGLRNYVKSEGLLV</sequence>
<proteinExistence type="predicted"/>
<name>A0A240A5C3_9STAP</name>
<organism evidence="2 3">
    <name type="scientific">Mammaliicoccus stepanovicii</name>
    <dbReference type="NCBI Taxonomy" id="643214"/>
    <lineage>
        <taxon>Bacteria</taxon>
        <taxon>Bacillati</taxon>
        <taxon>Bacillota</taxon>
        <taxon>Bacilli</taxon>
        <taxon>Bacillales</taxon>
        <taxon>Staphylococcaceae</taxon>
        <taxon>Mammaliicoccus</taxon>
    </lineage>
</organism>
<dbReference type="InterPro" id="IPR016040">
    <property type="entry name" value="NAD(P)-bd_dom"/>
</dbReference>
<dbReference type="Proteomes" id="UP000242084">
    <property type="component" value="Chromosome 1"/>
</dbReference>
<dbReference type="Gene3D" id="3.90.25.10">
    <property type="entry name" value="UDP-galactose 4-epimerase, domain 1"/>
    <property type="match status" value="1"/>
</dbReference>
<accession>A0A240A5C3</accession>
<protein>
    <submittedName>
        <fullName evidence="2">UDP-glucose 4-epimerase</fullName>
        <ecNumber evidence="2">5.1.3.2</ecNumber>
    </submittedName>
</protein>
<dbReference type="AlphaFoldDB" id="A0A240A5C3"/>
<dbReference type="KEGG" id="sste:SAMEA4384403_2204"/>
<feature type="domain" description="NAD(P)-binding" evidence="1">
    <location>
        <begin position="5"/>
        <end position="302"/>
    </location>
</feature>
<keyword evidence="3" id="KW-1185">Reference proteome</keyword>
<dbReference type="EMBL" id="LT906462">
    <property type="protein sequence ID" value="SNV78284.1"/>
    <property type="molecule type" value="Genomic_DNA"/>
</dbReference>
<dbReference type="Gene3D" id="3.40.50.720">
    <property type="entry name" value="NAD(P)-binding Rossmann-like Domain"/>
    <property type="match status" value="1"/>
</dbReference>
<evidence type="ECO:0000313" key="2">
    <source>
        <dbReference type="EMBL" id="SNV78284.1"/>
    </source>
</evidence>
<evidence type="ECO:0000259" key="1">
    <source>
        <dbReference type="Pfam" id="PF16363"/>
    </source>
</evidence>
<gene>
    <name evidence="2" type="primary">galE</name>
    <name evidence="2" type="ORF">SAMEA4384403_02204</name>
</gene>
<keyword evidence="2" id="KW-0413">Isomerase</keyword>
<dbReference type="Pfam" id="PF16363">
    <property type="entry name" value="GDP_Man_Dehyd"/>
    <property type="match status" value="1"/>
</dbReference>
<evidence type="ECO:0000313" key="3">
    <source>
        <dbReference type="Proteomes" id="UP000242084"/>
    </source>
</evidence>
<dbReference type="PANTHER" id="PTHR43000">
    <property type="entry name" value="DTDP-D-GLUCOSE 4,6-DEHYDRATASE-RELATED"/>
    <property type="match status" value="1"/>
</dbReference>
<dbReference type="EC" id="5.1.3.2" evidence="2"/>
<dbReference type="OrthoDB" id="9801785at2"/>